<feature type="transmembrane region" description="Helical" evidence="7">
    <location>
        <begin position="134"/>
        <end position="161"/>
    </location>
</feature>
<keyword evidence="12" id="KW-1185">Reference proteome</keyword>
<keyword evidence="2 7" id="KW-0813">Transport</keyword>
<dbReference type="PANTHER" id="PTHR43163:SF6">
    <property type="entry name" value="DIPEPTIDE TRANSPORT SYSTEM PERMEASE PROTEIN DPPB-RELATED"/>
    <property type="match status" value="1"/>
</dbReference>
<feature type="domain" description="ABC transmembrane type-1" evidence="8">
    <location>
        <begin position="95"/>
        <end position="304"/>
    </location>
</feature>
<evidence type="ECO:0000313" key="12">
    <source>
        <dbReference type="Proteomes" id="UP000319578"/>
    </source>
</evidence>
<evidence type="ECO:0000256" key="6">
    <source>
        <dbReference type="ARBA" id="ARBA00023136"/>
    </source>
</evidence>
<gene>
    <name evidence="10" type="ORF">ADS79_06305</name>
    <name evidence="9" type="ORF">BRE01_33310</name>
</gene>
<dbReference type="Gene3D" id="1.10.3720.10">
    <property type="entry name" value="MetI-like"/>
    <property type="match status" value="1"/>
</dbReference>
<accession>A0A0K9YXZ1</accession>
<keyword evidence="6 7" id="KW-0472">Membrane</keyword>
<evidence type="ECO:0000256" key="1">
    <source>
        <dbReference type="ARBA" id="ARBA00004651"/>
    </source>
</evidence>
<keyword evidence="4 7" id="KW-0812">Transmembrane</keyword>
<dbReference type="InterPro" id="IPR000515">
    <property type="entry name" value="MetI-like"/>
</dbReference>
<feature type="transmembrane region" description="Helical" evidence="7">
    <location>
        <begin position="237"/>
        <end position="261"/>
    </location>
</feature>
<evidence type="ECO:0000256" key="7">
    <source>
        <dbReference type="RuleBase" id="RU363032"/>
    </source>
</evidence>
<evidence type="ECO:0000256" key="3">
    <source>
        <dbReference type="ARBA" id="ARBA00022475"/>
    </source>
</evidence>
<reference evidence="10" key="2">
    <citation type="submission" date="2015-07" db="EMBL/GenBank/DDBJ databases">
        <title>MeaNS - Measles Nucleotide Surveillance Program.</title>
        <authorList>
            <person name="Tran T."/>
            <person name="Druce J."/>
        </authorList>
    </citation>
    <scope>NUCLEOTIDE SEQUENCE</scope>
    <source>
        <strain evidence="10">DSM 9887</strain>
    </source>
</reference>
<dbReference type="GO" id="GO:0055085">
    <property type="term" value="P:transmembrane transport"/>
    <property type="evidence" value="ECO:0007669"/>
    <property type="project" value="InterPro"/>
</dbReference>
<dbReference type="PANTHER" id="PTHR43163">
    <property type="entry name" value="DIPEPTIDE TRANSPORT SYSTEM PERMEASE PROTEIN DPPB-RELATED"/>
    <property type="match status" value="1"/>
</dbReference>
<proteinExistence type="inferred from homology"/>
<dbReference type="EMBL" id="LGIQ01000005">
    <property type="protein sequence ID" value="KNB73553.1"/>
    <property type="molecule type" value="Genomic_DNA"/>
</dbReference>
<evidence type="ECO:0000259" key="8">
    <source>
        <dbReference type="PROSITE" id="PS50928"/>
    </source>
</evidence>
<sequence>MGSYLLKRVASLIPILFGISVLVFTILHLVPGDPASIMLGTNATPEAIAALNKSMGLDQPLLSQYMSWITGMLQGNFGVSVHTGEDILPQILKRFSITLQLTVFGVLIGWALAIPFGILSAIRAHSKTDIVVRVATLLGISVPNFAIGTLLLLGFSLYFGWFPPIDVVSFWEDPVEAFKVFILPAITMGIVVAAGVMRMTRSAFLETMDKDFIRTARAKGNSQWTIVMGHAFRNSSIPIVTIAGMQIGYLLGGSVIVEQLFSIPGLGQYILEGIYQRDYPVVQGGVLFVALVFVLVNLLIDLIYTWIDPRIKY</sequence>
<dbReference type="Pfam" id="PF19300">
    <property type="entry name" value="BPD_transp_1_N"/>
    <property type="match status" value="1"/>
</dbReference>
<dbReference type="CDD" id="cd06261">
    <property type="entry name" value="TM_PBP2"/>
    <property type="match status" value="1"/>
</dbReference>
<evidence type="ECO:0000313" key="11">
    <source>
        <dbReference type="Proteomes" id="UP000036834"/>
    </source>
</evidence>
<evidence type="ECO:0000256" key="2">
    <source>
        <dbReference type="ARBA" id="ARBA00022448"/>
    </source>
</evidence>
<comment type="similarity">
    <text evidence="7">Belongs to the binding-protein-dependent transport system permease family.</text>
</comment>
<dbReference type="AlphaFoldDB" id="A0A0K9YXZ1"/>
<organism evidence="10 11">
    <name type="scientific">Brevibacillus reuszeri</name>
    <dbReference type="NCBI Taxonomy" id="54915"/>
    <lineage>
        <taxon>Bacteria</taxon>
        <taxon>Bacillati</taxon>
        <taxon>Bacillota</taxon>
        <taxon>Bacilli</taxon>
        <taxon>Bacillales</taxon>
        <taxon>Paenibacillaceae</taxon>
        <taxon>Brevibacillus</taxon>
    </lineage>
</organism>
<feature type="transmembrane region" description="Helical" evidence="7">
    <location>
        <begin position="12"/>
        <end position="30"/>
    </location>
</feature>
<dbReference type="InterPro" id="IPR035906">
    <property type="entry name" value="MetI-like_sf"/>
</dbReference>
<dbReference type="InterPro" id="IPR045621">
    <property type="entry name" value="BPD_transp_1_N"/>
</dbReference>
<dbReference type="SUPFAM" id="SSF161098">
    <property type="entry name" value="MetI-like"/>
    <property type="match status" value="1"/>
</dbReference>
<evidence type="ECO:0000313" key="9">
    <source>
        <dbReference type="EMBL" id="GED69629.1"/>
    </source>
</evidence>
<evidence type="ECO:0000256" key="5">
    <source>
        <dbReference type="ARBA" id="ARBA00022989"/>
    </source>
</evidence>
<dbReference type="Pfam" id="PF00528">
    <property type="entry name" value="BPD_transp_1"/>
    <property type="match status" value="1"/>
</dbReference>
<evidence type="ECO:0000313" key="10">
    <source>
        <dbReference type="EMBL" id="KNB73553.1"/>
    </source>
</evidence>
<dbReference type="Proteomes" id="UP000036834">
    <property type="component" value="Unassembled WGS sequence"/>
</dbReference>
<dbReference type="EMBL" id="BJON01000013">
    <property type="protein sequence ID" value="GED69629.1"/>
    <property type="molecule type" value="Genomic_DNA"/>
</dbReference>
<comment type="subcellular location">
    <subcellularLocation>
        <location evidence="1 7">Cell membrane</location>
        <topology evidence="1 7">Multi-pass membrane protein</topology>
    </subcellularLocation>
</comment>
<feature type="transmembrane region" description="Helical" evidence="7">
    <location>
        <begin position="281"/>
        <end position="307"/>
    </location>
</feature>
<keyword evidence="5 7" id="KW-1133">Transmembrane helix</keyword>
<dbReference type="Proteomes" id="UP000319578">
    <property type="component" value="Unassembled WGS sequence"/>
</dbReference>
<reference evidence="11" key="1">
    <citation type="submission" date="2015-07" db="EMBL/GenBank/DDBJ databases">
        <title>Genome sequencing project for genomic taxonomy and phylogenomics of Bacillus-like bacteria.</title>
        <authorList>
            <person name="Liu B."/>
            <person name="Wang J."/>
            <person name="Zhu Y."/>
            <person name="Liu G."/>
            <person name="Chen Q."/>
            <person name="Chen Z."/>
            <person name="Lan J."/>
            <person name="Che J."/>
            <person name="Ge C."/>
            <person name="Shi H."/>
            <person name="Pan Z."/>
            <person name="Liu X."/>
        </authorList>
    </citation>
    <scope>NUCLEOTIDE SEQUENCE [LARGE SCALE GENOMIC DNA]</scope>
    <source>
        <strain evidence="11">DSM 9887</strain>
    </source>
</reference>
<dbReference type="OrthoDB" id="24153at2"/>
<feature type="transmembrane region" description="Helical" evidence="7">
    <location>
        <begin position="97"/>
        <end position="122"/>
    </location>
</feature>
<feature type="transmembrane region" description="Helical" evidence="7">
    <location>
        <begin position="181"/>
        <end position="200"/>
    </location>
</feature>
<reference evidence="9 12" key="3">
    <citation type="submission" date="2019-06" db="EMBL/GenBank/DDBJ databases">
        <title>Whole genome shotgun sequence of Brevibacillus reuszeri NBRC 15719.</title>
        <authorList>
            <person name="Hosoyama A."/>
            <person name="Uohara A."/>
            <person name="Ohji S."/>
            <person name="Ichikawa N."/>
        </authorList>
    </citation>
    <scope>NUCLEOTIDE SEQUENCE [LARGE SCALE GENOMIC DNA]</scope>
    <source>
        <strain evidence="9 12">NBRC 15719</strain>
    </source>
</reference>
<dbReference type="RefSeq" id="WP_049737557.1">
    <property type="nucleotide sequence ID" value="NZ_BJON01000013.1"/>
</dbReference>
<dbReference type="STRING" id="54915.ADS79_06305"/>
<comment type="caution">
    <text evidence="10">The sequence shown here is derived from an EMBL/GenBank/DDBJ whole genome shotgun (WGS) entry which is preliminary data.</text>
</comment>
<keyword evidence="3" id="KW-1003">Cell membrane</keyword>
<dbReference type="GO" id="GO:0005886">
    <property type="term" value="C:plasma membrane"/>
    <property type="evidence" value="ECO:0007669"/>
    <property type="project" value="UniProtKB-SubCell"/>
</dbReference>
<evidence type="ECO:0000256" key="4">
    <source>
        <dbReference type="ARBA" id="ARBA00022692"/>
    </source>
</evidence>
<protein>
    <submittedName>
        <fullName evidence="10">Glutathione ABC transporter permease</fullName>
    </submittedName>
    <submittedName>
        <fullName evidence="9">Peptide ABC transporter permease</fullName>
    </submittedName>
</protein>
<dbReference type="PROSITE" id="PS50928">
    <property type="entry name" value="ABC_TM1"/>
    <property type="match status" value="1"/>
</dbReference>
<name>A0A0K9YXZ1_9BACL</name>
<dbReference type="PATRIC" id="fig|54915.3.peg.6681"/>